<dbReference type="HOGENOM" id="CLU_1292887_0_0_6"/>
<protein>
    <submittedName>
        <fullName evidence="2">Uncharacterized protein</fullName>
    </submittedName>
</protein>
<evidence type="ECO:0000313" key="3">
    <source>
        <dbReference type="Proteomes" id="UP000000238"/>
    </source>
</evidence>
<name>Q2SQB4_HAHCH</name>
<keyword evidence="3" id="KW-1185">Reference proteome</keyword>
<proteinExistence type="predicted"/>
<dbReference type="Proteomes" id="UP000000238">
    <property type="component" value="Chromosome"/>
</dbReference>
<dbReference type="KEGG" id="hch:HCH_00245"/>
<gene>
    <name evidence="2" type="ordered locus">HCH_00245</name>
</gene>
<dbReference type="EMBL" id="CP000155">
    <property type="protein sequence ID" value="ABC27160.1"/>
    <property type="molecule type" value="Genomic_DNA"/>
</dbReference>
<feature type="region of interest" description="Disordered" evidence="1">
    <location>
        <begin position="24"/>
        <end position="105"/>
    </location>
</feature>
<evidence type="ECO:0000256" key="1">
    <source>
        <dbReference type="SAM" id="MobiDB-lite"/>
    </source>
</evidence>
<accession>Q2SQB4</accession>
<organism evidence="2 3">
    <name type="scientific">Hahella chejuensis (strain KCTC 2396)</name>
    <dbReference type="NCBI Taxonomy" id="349521"/>
    <lineage>
        <taxon>Bacteria</taxon>
        <taxon>Pseudomonadati</taxon>
        <taxon>Pseudomonadota</taxon>
        <taxon>Gammaproteobacteria</taxon>
        <taxon>Oceanospirillales</taxon>
        <taxon>Hahellaceae</taxon>
        <taxon>Hahella</taxon>
    </lineage>
</organism>
<dbReference type="AlphaFoldDB" id="Q2SQB4"/>
<sequence>MSPSMEWPVASRPVSSTITIQIRTQQAPDTSVPEADIAETPVPDSTPATSEAKPEPPQPTQVKPEQRVVETPPKPRKQEEPAALEKAPPAATVKLQTEPASQPRKKLLLDNALEYARDNVRTEPEDKPKHFDRRLDQALMDAKIYNQEGEYPPDAVESFEDSAGRRFVKVQGGGCFELVSEEMSRRKGDVWYFSDGCGGSDDDKIQIDFKNLN</sequence>
<reference evidence="2 3" key="1">
    <citation type="journal article" date="2005" name="Nucleic Acids Res.">
        <title>Genomic blueprint of Hahella chejuensis, a marine microbe producing an algicidal agent.</title>
        <authorList>
            <person name="Jeong H."/>
            <person name="Yim J.H."/>
            <person name="Lee C."/>
            <person name="Choi S.-H."/>
            <person name="Park Y.K."/>
            <person name="Yoon S.H."/>
            <person name="Hur C.-G."/>
            <person name="Kang H.-Y."/>
            <person name="Kim D."/>
            <person name="Lee H.H."/>
            <person name="Park K.H."/>
            <person name="Park S.-H."/>
            <person name="Park H.-S."/>
            <person name="Lee H.K."/>
            <person name="Oh T.K."/>
            <person name="Kim J.F."/>
        </authorList>
    </citation>
    <scope>NUCLEOTIDE SEQUENCE [LARGE SCALE GENOMIC DNA]</scope>
    <source>
        <strain evidence="2 3">KCTC 2396</strain>
    </source>
</reference>
<evidence type="ECO:0000313" key="2">
    <source>
        <dbReference type="EMBL" id="ABC27160.1"/>
    </source>
</evidence>